<feature type="signal peptide" evidence="5">
    <location>
        <begin position="1"/>
        <end position="22"/>
    </location>
</feature>
<dbReference type="PROSITE" id="PS00196">
    <property type="entry name" value="COPPER_BLUE"/>
    <property type="match status" value="1"/>
</dbReference>
<dbReference type="CDD" id="cd04233">
    <property type="entry name" value="Auracyanin"/>
    <property type="match status" value="1"/>
</dbReference>
<keyword evidence="8" id="KW-1185">Reference proteome</keyword>
<keyword evidence="3" id="KW-0249">Electron transport</keyword>
<dbReference type="PANTHER" id="PTHR38439">
    <property type="entry name" value="AURACYANIN-B"/>
    <property type="match status" value="1"/>
</dbReference>
<evidence type="ECO:0000259" key="6">
    <source>
        <dbReference type="Pfam" id="PF00127"/>
    </source>
</evidence>
<dbReference type="Pfam" id="PF00127">
    <property type="entry name" value="Copper-bind"/>
    <property type="match status" value="1"/>
</dbReference>
<accession>A0A239FM34</accession>
<dbReference type="PROSITE" id="PS51257">
    <property type="entry name" value="PROKAR_LIPOPROTEIN"/>
    <property type="match status" value="1"/>
</dbReference>
<protein>
    <submittedName>
        <fullName evidence="7">Copper binding protein, plastocyanin/azurin family</fullName>
    </submittedName>
</protein>
<feature type="domain" description="Blue (type 1) copper" evidence="6">
    <location>
        <begin position="64"/>
        <end position="176"/>
    </location>
</feature>
<dbReference type="InterPro" id="IPR000923">
    <property type="entry name" value="BlueCu_1"/>
</dbReference>
<feature type="chain" id="PRO_5012873321" evidence="5">
    <location>
        <begin position="23"/>
        <end position="177"/>
    </location>
</feature>
<dbReference type="GO" id="GO:0005507">
    <property type="term" value="F:copper ion binding"/>
    <property type="evidence" value="ECO:0007669"/>
    <property type="project" value="InterPro"/>
</dbReference>
<evidence type="ECO:0000256" key="3">
    <source>
        <dbReference type="ARBA" id="ARBA00022982"/>
    </source>
</evidence>
<organism evidence="7 8">
    <name type="scientific">Pontibacter ummariensis</name>
    <dbReference type="NCBI Taxonomy" id="1610492"/>
    <lineage>
        <taxon>Bacteria</taxon>
        <taxon>Pseudomonadati</taxon>
        <taxon>Bacteroidota</taxon>
        <taxon>Cytophagia</taxon>
        <taxon>Cytophagales</taxon>
        <taxon>Hymenobacteraceae</taxon>
        <taxon>Pontibacter</taxon>
    </lineage>
</organism>
<dbReference type="InterPro" id="IPR008972">
    <property type="entry name" value="Cupredoxin"/>
</dbReference>
<dbReference type="EMBL" id="FZOQ01000009">
    <property type="protein sequence ID" value="SNS57668.1"/>
    <property type="molecule type" value="Genomic_DNA"/>
</dbReference>
<dbReference type="GO" id="GO:0009055">
    <property type="term" value="F:electron transfer activity"/>
    <property type="evidence" value="ECO:0007669"/>
    <property type="project" value="InterPro"/>
</dbReference>
<dbReference type="Gene3D" id="2.60.40.420">
    <property type="entry name" value="Cupredoxins - blue copper proteins"/>
    <property type="match status" value="1"/>
</dbReference>
<dbReference type="SUPFAM" id="SSF49503">
    <property type="entry name" value="Cupredoxins"/>
    <property type="match status" value="1"/>
</dbReference>
<keyword evidence="5" id="KW-0732">Signal</keyword>
<keyword evidence="2" id="KW-0479">Metal-binding</keyword>
<evidence type="ECO:0000256" key="5">
    <source>
        <dbReference type="SAM" id="SignalP"/>
    </source>
</evidence>
<dbReference type="InterPro" id="IPR050845">
    <property type="entry name" value="Cu-binding_ET"/>
</dbReference>
<gene>
    <name evidence="7" type="ORF">SAMN06296052_10923</name>
</gene>
<sequence length="177" mass="19113">MKKTFYIVLATFLLATYSCQQAEEENVVTEVAPAVVENVPVEEEPDTTLQPVEELILHAVGNTLEEIAYAEDTLTVSSGALVKMVLVNEGIDMPMVHNVVFTQPGAYQEVALAAEEVGASGNYVPDMPLVVAASPMALPGQTVELNFTAPTEPGAYDFVCTYPGHWKLMHGTLLVEE</sequence>
<evidence type="ECO:0000256" key="4">
    <source>
        <dbReference type="ARBA" id="ARBA00023008"/>
    </source>
</evidence>
<dbReference type="AlphaFoldDB" id="A0A239FM34"/>
<name>A0A239FM34_9BACT</name>
<evidence type="ECO:0000256" key="1">
    <source>
        <dbReference type="ARBA" id="ARBA00022448"/>
    </source>
</evidence>
<evidence type="ECO:0000256" key="2">
    <source>
        <dbReference type="ARBA" id="ARBA00022723"/>
    </source>
</evidence>
<evidence type="ECO:0000313" key="7">
    <source>
        <dbReference type="EMBL" id="SNS57668.1"/>
    </source>
</evidence>
<proteinExistence type="predicted"/>
<dbReference type="Proteomes" id="UP000198432">
    <property type="component" value="Unassembled WGS sequence"/>
</dbReference>
<dbReference type="RefSeq" id="WP_179223017.1">
    <property type="nucleotide sequence ID" value="NZ_FZOQ01000009.1"/>
</dbReference>
<dbReference type="PANTHER" id="PTHR38439:SF2">
    <property type="entry name" value="OUTER MEMBRANE PROTEIN H.8"/>
    <property type="match status" value="1"/>
</dbReference>
<keyword evidence="1" id="KW-0813">Transport</keyword>
<dbReference type="InterPro" id="IPR028871">
    <property type="entry name" value="BlueCu_1_BS"/>
</dbReference>
<keyword evidence="4" id="KW-0186">Copper</keyword>
<reference evidence="8" key="1">
    <citation type="submission" date="2017-06" db="EMBL/GenBank/DDBJ databases">
        <authorList>
            <person name="Varghese N."/>
            <person name="Submissions S."/>
        </authorList>
    </citation>
    <scope>NUCLEOTIDE SEQUENCE [LARGE SCALE GENOMIC DNA]</scope>
    <source>
        <strain evidence="8">NKM1</strain>
    </source>
</reference>
<evidence type="ECO:0000313" key="8">
    <source>
        <dbReference type="Proteomes" id="UP000198432"/>
    </source>
</evidence>